<organism evidence="1 2">
    <name type="scientific">Ditylenchus dipsaci</name>
    <dbReference type="NCBI Taxonomy" id="166011"/>
    <lineage>
        <taxon>Eukaryota</taxon>
        <taxon>Metazoa</taxon>
        <taxon>Ecdysozoa</taxon>
        <taxon>Nematoda</taxon>
        <taxon>Chromadorea</taxon>
        <taxon>Rhabditida</taxon>
        <taxon>Tylenchina</taxon>
        <taxon>Tylenchomorpha</taxon>
        <taxon>Sphaerularioidea</taxon>
        <taxon>Anguinidae</taxon>
        <taxon>Anguininae</taxon>
        <taxon>Ditylenchus</taxon>
    </lineage>
</organism>
<reference evidence="2" key="1">
    <citation type="submission" date="2022-11" db="UniProtKB">
        <authorList>
            <consortium name="WormBaseParasite"/>
        </authorList>
    </citation>
    <scope>IDENTIFICATION</scope>
</reference>
<keyword evidence="1" id="KW-1185">Reference proteome</keyword>
<evidence type="ECO:0000313" key="2">
    <source>
        <dbReference type="WBParaSite" id="jg20364"/>
    </source>
</evidence>
<proteinExistence type="predicted"/>
<name>A0A915DKM6_9BILA</name>
<protein>
    <submittedName>
        <fullName evidence="2">Uncharacterized protein</fullName>
    </submittedName>
</protein>
<evidence type="ECO:0000313" key="1">
    <source>
        <dbReference type="Proteomes" id="UP000887574"/>
    </source>
</evidence>
<accession>A0A915DKM6</accession>
<dbReference type="WBParaSite" id="jg20364">
    <property type="protein sequence ID" value="jg20364"/>
    <property type="gene ID" value="jg20364"/>
</dbReference>
<dbReference type="Proteomes" id="UP000887574">
    <property type="component" value="Unplaced"/>
</dbReference>
<dbReference type="AlphaFoldDB" id="A0A915DKM6"/>
<sequence length="157" mass="18121">MMSKKKFSKPAEEMCNRKVFVKNSVPKRNTASFQVDFTSDVIAKLKRDREMLLNLLCFGRRLQKSRSQKQAWYQSFTGNHVRRLLTGDGPKKIVDIVRCNEKCGAFEELLTLLGQIQSMAKSTFLSNEQVIMLGKLTHGFFLCMRVKLFKFSVVTFP</sequence>